<organism evidence="4 5">
    <name type="scientific">Oryzihumus leptocrescens</name>
    <dbReference type="NCBI Taxonomy" id="297536"/>
    <lineage>
        <taxon>Bacteria</taxon>
        <taxon>Bacillati</taxon>
        <taxon>Actinomycetota</taxon>
        <taxon>Actinomycetes</taxon>
        <taxon>Micrococcales</taxon>
        <taxon>Intrasporangiaceae</taxon>
        <taxon>Oryzihumus</taxon>
    </lineage>
</organism>
<evidence type="ECO:0000256" key="1">
    <source>
        <dbReference type="SAM" id="MobiDB-lite"/>
    </source>
</evidence>
<comment type="caution">
    <text evidence="4">The sequence shown here is derived from an EMBL/GenBank/DDBJ whole genome shotgun (WGS) entry which is preliminary data.</text>
</comment>
<name>A0A542ZIV3_9MICO</name>
<feature type="region of interest" description="Disordered" evidence="1">
    <location>
        <begin position="22"/>
        <end position="63"/>
    </location>
</feature>
<sequence>MRRPPLALSGAAALLALAGCGTTTTPQAAPPSPSSTTAAQPSSSPTSTMGGSPTSAPGTATPTGVGACTTAQLRLVAGHVEGTAGSFYATFFLRNGGAHPCSLRGYPGFALLSADGAVIQHPATRTGQAYRAVLVRPGQAGAFVVRTVDATIPGTGCDPAWKTATVQVYPPGQRSPLRQPSHLQACNLTVGPVTASGPAG</sequence>
<dbReference type="AlphaFoldDB" id="A0A542ZIV3"/>
<keyword evidence="5" id="KW-1185">Reference proteome</keyword>
<gene>
    <name evidence="4" type="ORF">FB474_1649</name>
</gene>
<dbReference type="PROSITE" id="PS51257">
    <property type="entry name" value="PROKAR_LIPOPROTEIN"/>
    <property type="match status" value="1"/>
</dbReference>
<feature type="domain" description="DUF4232" evidence="3">
    <location>
        <begin position="68"/>
        <end position="193"/>
    </location>
</feature>
<feature type="signal peptide" evidence="2">
    <location>
        <begin position="1"/>
        <end position="28"/>
    </location>
</feature>
<evidence type="ECO:0000259" key="3">
    <source>
        <dbReference type="Pfam" id="PF14016"/>
    </source>
</evidence>
<evidence type="ECO:0000256" key="2">
    <source>
        <dbReference type="SAM" id="SignalP"/>
    </source>
</evidence>
<keyword evidence="2" id="KW-0732">Signal</keyword>
<dbReference type="InterPro" id="IPR025326">
    <property type="entry name" value="DUF4232"/>
</dbReference>
<dbReference type="RefSeq" id="WP_141788188.1">
    <property type="nucleotide sequence ID" value="NZ_BAAAKX010000021.1"/>
</dbReference>
<evidence type="ECO:0000313" key="5">
    <source>
        <dbReference type="Proteomes" id="UP000319514"/>
    </source>
</evidence>
<reference evidence="4 5" key="1">
    <citation type="submission" date="2019-06" db="EMBL/GenBank/DDBJ databases">
        <title>Sequencing the genomes of 1000 actinobacteria strains.</title>
        <authorList>
            <person name="Klenk H.-P."/>
        </authorList>
    </citation>
    <scope>NUCLEOTIDE SEQUENCE [LARGE SCALE GENOMIC DNA]</scope>
    <source>
        <strain evidence="4 5">DSM 18082</strain>
    </source>
</reference>
<evidence type="ECO:0000313" key="4">
    <source>
        <dbReference type="EMBL" id="TQL60266.1"/>
    </source>
</evidence>
<proteinExistence type="predicted"/>
<dbReference type="OrthoDB" id="3268346at2"/>
<protein>
    <submittedName>
        <fullName evidence="4">Uncharacterized protein DUF4232</fullName>
    </submittedName>
</protein>
<dbReference type="Pfam" id="PF14016">
    <property type="entry name" value="DUF4232"/>
    <property type="match status" value="1"/>
</dbReference>
<feature type="chain" id="PRO_5021775854" evidence="2">
    <location>
        <begin position="29"/>
        <end position="200"/>
    </location>
</feature>
<accession>A0A542ZIV3</accession>
<dbReference type="EMBL" id="VFOQ01000001">
    <property type="protein sequence ID" value="TQL60266.1"/>
    <property type="molecule type" value="Genomic_DNA"/>
</dbReference>
<dbReference type="Proteomes" id="UP000319514">
    <property type="component" value="Unassembled WGS sequence"/>
</dbReference>
<feature type="compositionally biased region" description="Low complexity" evidence="1">
    <location>
        <begin position="34"/>
        <end position="63"/>
    </location>
</feature>